<evidence type="ECO:0000313" key="1">
    <source>
        <dbReference type="EMBL" id="KRN90107.1"/>
    </source>
</evidence>
<gene>
    <name evidence="1" type="ORF">IV44_GL000716</name>
</gene>
<evidence type="ECO:0000313" key="2">
    <source>
        <dbReference type="Proteomes" id="UP000051529"/>
    </source>
</evidence>
<sequence length="332" mass="39724">MDLTLNEVCDYCSISEDGKKILEKNYNPKEIVSEFELNKDQFKYMNFISFLAKFGFDLNGSKNRYLYHYLFKNDLINILKSRKFYIGKQEDMNDPREKYYAMDRFRVFLLKEKSDAKLIDKTFQDLFFKTPYWTYIWSFTSDRNSMAMQNYGDVAIRIKATDIYTELQNKNNEFRCGQENIIPLTPPLLLPIKVCYSNNVHNEYLNYLADMFSSYFHKDNQKGMQDVVDYLKFYSMVFKNPVLKEEKEIRFIINRPLFMNKQPFDTKFRDKYKLIGLITPEILTSITVNHKTDSWYQGKQINTISDTMRDLKYVLEDEGFSNTRVGKTQLLY</sequence>
<dbReference type="AlphaFoldDB" id="A0A0R2KL59"/>
<dbReference type="Proteomes" id="UP000051529">
    <property type="component" value="Unassembled WGS sequence"/>
</dbReference>
<protein>
    <submittedName>
        <fullName evidence="1">Uncharacterized protein</fullName>
    </submittedName>
</protein>
<comment type="caution">
    <text evidence="1">The sequence shown here is derived from an EMBL/GenBank/DDBJ whole genome shotgun (WGS) entry which is preliminary data.</text>
</comment>
<organism evidence="1 2">
    <name type="scientific">Lactobacillus amylovorus subsp. animalium DSM 16698</name>
    <dbReference type="NCBI Taxonomy" id="695563"/>
    <lineage>
        <taxon>Bacteria</taxon>
        <taxon>Bacillati</taxon>
        <taxon>Bacillota</taxon>
        <taxon>Bacilli</taxon>
        <taxon>Lactobacillales</taxon>
        <taxon>Lactobacillaceae</taxon>
        <taxon>Lactobacillus</taxon>
        <taxon>Lactobacillus amylovorus subsp. animalium</taxon>
    </lineage>
</organism>
<proteinExistence type="predicted"/>
<name>A0A0R2KL59_LACAM</name>
<reference evidence="1 2" key="1">
    <citation type="journal article" date="2015" name="Genome Announc.">
        <title>Expanding the biotechnology potential of lactobacilli through comparative genomics of 213 strains and associated genera.</title>
        <authorList>
            <person name="Sun Z."/>
            <person name="Harris H.M."/>
            <person name="McCann A."/>
            <person name="Guo C."/>
            <person name="Argimon S."/>
            <person name="Zhang W."/>
            <person name="Yang X."/>
            <person name="Jeffery I.B."/>
            <person name="Cooney J.C."/>
            <person name="Kagawa T.F."/>
            <person name="Liu W."/>
            <person name="Song Y."/>
            <person name="Salvetti E."/>
            <person name="Wrobel A."/>
            <person name="Rasinkangas P."/>
            <person name="Parkhill J."/>
            <person name="Rea M.C."/>
            <person name="O'Sullivan O."/>
            <person name="Ritari J."/>
            <person name="Douillard F.P."/>
            <person name="Paul Ross R."/>
            <person name="Yang R."/>
            <person name="Briner A.E."/>
            <person name="Felis G.E."/>
            <person name="de Vos W.M."/>
            <person name="Barrangou R."/>
            <person name="Klaenhammer T.R."/>
            <person name="Caufield P.W."/>
            <person name="Cui Y."/>
            <person name="Zhang H."/>
            <person name="O'Toole P.W."/>
        </authorList>
    </citation>
    <scope>NUCLEOTIDE SEQUENCE [LARGE SCALE GENOMIC DNA]</scope>
    <source>
        <strain evidence="1 2">DSM 16698</strain>
    </source>
</reference>
<dbReference type="RefSeq" id="WP_056985525.1">
    <property type="nucleotide sequence ID" value="NZ_JQBQ01000024.1"/>
</dbReference>
<accession>A0A0R2KL59</accession>
<dbReference type="EMBL" id="JQBQ01000024">
    <property type="protein sequence ID" value="KRN90107.1"/>
    <property type="molecule type" value="Genomic_DNA"/>
</dbReference>
<dbReference type="PATRIC" id="fig|695563.3.peg.768"/>